<evidence type="ECO:0008006" key="3">
    <source>
        <dbReference type="Google" id="ProtNLM"/>
    </source>
</evidence>
<accession>A0A1G8RUC8</accession>
<reference evidence="1 2" key="1">
    <citation type="submission" date="2016-10" db="EMBL/GenBank/DDBJ databases">
        <authorList>
            <person name="de Groot N.N."/>
        </authorList>
    </citation>
    <scope>NUCLEOTIDE SEQUENCE [LARGE SCALE GENOMIC DNA]</scope>
    <source>
        <strain evidence="1 2">CGMCC 1.5058</strain>
    </source>
</reference>
<evidence type="ECO:0000313" key="2">
    <source>
        <dbReference type="Proteomes" id="UP000183255"/>
    </source>
</evidence>
<dbReference type="RefSeq" id="WP_031577380.1">
    <property type="nucleotide sequence ID" value="NZ_FNDZ01000009.1"/>
</dbReference>
<sequence length="72" mass="8442">MDRFFTQDKCDRCYKDLKDGRTMSMFNLQCICMKCAENEKGLSEFTKAQESELEEVRKGNLNFKGIGFPEEK</sequence>
<name>A0A1G8RUC8_9CLOT</name>
<proteinExistence type="predicted"/>
<organism evidence="1 2">
    <name type="scientific">Proteiniclasticum ruminis</name>
    <dbReference type="NCBI Taxonomy" id="398199"/>
    <lineage>
        <taxon>Bacteria</taxon>
        <taxon>Bacillati</taxon>
        <taxon>Bacillota</taxon>
        <taxon>Clostridia</taxon>
        <taxon>Eubacteriales</taxon>
        <taxon>Clostridiaceae</taxon>
        <taxon>Proteiniclasticum</taxon>
    </lineage>
</organism>
<protein>
    <recommendedName>
        <fullName evidence="3">Gamma-glutamylcyclotransferase</fullName>
    </recommendedName>
</protein>
<dbReference type="EMBL" id="FNDZ01000009">
    <property type="protein sequence ID" value="SDJ20075.1"/>
    <property type="molecule type" value="Genomic_DNA"/>
</dbReference>
<dbReference type="AlphaFoldDB" id="A0A1G8RUC8"/>
<dbReference type="Proteomes" id="UP000183255">
    <property type="component" value="Unassembled WGS sequence"/>
</dbReference>
<gene>
    <name evidence="1" type="ORF">SAMN05421804_10972</name>
</gene>
<evidence type="ECO:0000313" key="1">
    <source>
        <dbReference type="EMBL" id="SDJ20075.1"/>
    </source>
</evidence>